<evidence type="ECO:0000313" key="4">
    <source>
        <dbReference type="Proteomes" id="UP001652700"/>
    </source>
</evidence>
<feature type="region of interest" description="Disordered" evidence="1">
    <location>
        <begin position="883"/>
        <end position="907"/>
    </location>
</feature>
<keyword evidence="2" id="KW-0732">Signal</keyword>
<name>A0ABM5IYS2_DIAVI</name>
<proteinExistence type="predicted"/>
<protein>
    <submittedName>
        <fullName evidence="3">Uncharacterized protein</fullName>
    </submittedName>
</protein>
<accession>A0ABM5IYS2</accession>
<dbReference type="EnsemblMetazoa" id="XM_028294278.2">
    <property type="protein sequence ID" value="XP_028150079.2"/>
    <property type="gene ID" value="LOC114343448"/>
</dbReference>
<dbReference type="Proteomes" id="UP001652700">
    <property type="component" value="Unplaced"/>
</dbReference>
<reference evidence="3" key="1">
    <citation type="submission" date="2025-05" db="UniProtKB">
        <authorList>
            <consortium name="EnsemblMetazoa"/>
        </authorList>
    </citation>
    <scope>IDENTIFICATION</scope>
</reference>
<feature type="region of interest" description="Disordered" evidence="1">
    <location>
        <begin position="490"/>
        <end position="511"/>
    </location>
</feature>
<keyword evidence="4" id="KW-1185">Reference proteome</keyword>
<feature type="chain" id="PRO_5047319810" evidence="2">
    <location>
        <begin position="19"/>
        <end position="907"/>
    </location>
</feature>
<dbReference type="RefSeq" id="XP_028150079.2">
    <property type="nucleotide sequence ID" value="XM_028294278.2"/>
</dbReference>
<dbReference type="GeneID" id="114343448"/>
<evidence type="ECO:0000256" key="2">
    <source>
        <dbReference type="SAM" id="SignalP"/>
    </source>
</evidence>
<evidence type="ECO:0000256" key="1">
    <source>
        <dbReference type="SAM" id="MobiDB-lite"/>
    </source>
</evidence>
<feature type="signal peptide" evidence="2">
    <location>
        <begin position="1"/>
        <end position="18"/>
    </location>
</feature>
<evidence type="ECO:0000313" key="3">
    <source>
        <dbReference type="EnsemblMetazoa" id="XP_028150079.2"/>
    </source>
</evidence>
<organism evidence="3 4">
    <name type="scientific">Diabrotica virgifera virgifera</name>
    <name type="common">western corn rootworm</name>
    <dbReference type="NCBI Taxonomy" id="50390"/>
    <lineage>
        <taxon>Eukaryota</taxon>
        <taxon>Metazoa</taxon>
        <taxon>Ecdysozoa</taxon>
        <taxon>Arthropoda</taxon>
        <taxon>Hexapoda</taxon>
        <taxon>Insecta</taxon>
        <taxon>Pterygota</taxon>
        <taxon>Neoptera</taxon>
        <taxon>Endopterygota</taxon>
        <taxon>Coleoptera</taxon>
        <taxon>Polyphaga</taxon>
        <taxon>Cucujiformia</taxon>
        <taxon>Chrysomeloidea</taxon>
        <taxon>Chrysomelidae</taxon>
        <taxon>Galerucinae</taxon>
        <taxon>Diabroticina</taxon>
        <taxon>Diabroticites</taxon>
        <taxon>Diabrotica</taxon>
    </lineage>
</organism>
<sequence>MHPHCMLLVLTITALGLAIEQRKPKLVRNTDTNHLRIADPDPNDSEYMKFEATGSNKNNKKVTNKTGDEDKPKTLSQQIADGKYALIQKEIFSKPPKRPGILSYDHNPEVPNDNINNLGGLDKDEIWLAENHLLVLRGGNFPPYDEKRDHPESPWAPLDNYKAPLHQVKIPKNPKIPPPFPVQLTENGPLQILGTNSSRTFNGTYEEALNSISPPEGYPPPAPFFQPYNPDSANFTPWSAPMPIPGNAPPGELPGGLPLPPVNLNGTLPPSLSYLPPGAVILPPPGNQTDYIDYDDPSIYYPPPYSFYYPKDNSSAVPAGPLVPGIILPPPPNFFAQLEDTTGVSPTRKPQRYRKPTTTQVTITITKSTTLTPTTTKKTNVPPKTVKIYPVKNQQYIKEIRTSTTPRPTIKSVTIVPEVFTVPQRPKYQPTQRRKPGVTILRPIKPAETPPKVYSYENEISNQPLIKEYGPPARVTTTAVPLKYQSTSNNIDTNSVTEETGKRNNFRKGKAPKTTLRPAQYYFYEEQEREPEVPVKTNTYVENNEPYYVRPRPIAPQRQRKPQYVYVTAKPYNTQKPRFRFIQQPVSQDTFNIHINKLKDQIQQYYTTPRTTFRNAPKPVYQFSFQAANYPSQQTNFKPSPQVDEQDQFQPIPPKYTVEIQQAIQIIPSEAPKYQENQRPVFYQQTTERPYYTTAAPPEYPQEVVTPRPNYVQNVATPRPISEYSFEATPNPVYQGYYTKPDENYFDDRTKTYFTVFGRKLPAATTPIPQIEPSPLQQGNYQQGSYQQRPISLEGDTLVNYVHPRPNINPDAEIIPVNNPPNYPNVVRYSPRPIPKQNSEIIKAIPYEVPSSESQDGSFISYQLPGDDGAHFYFLTPQLAQRKDQGSGFYYSKARRRRNEKTADVER</sequence>